<evidence type="ECO:0000256" key="7">
    <source>
        <dbReference type="RuleBase" id="RU363032"/>
    </source>
</evidence>
<dbReference type="EMBL" id="QJJK01000002">
    <property type="protein sequence ID" value="PXW63621.1"/>
    <property type="molecule type" value="Genomic_DNA"/>
</dbReference>
<name>A0A2V3UFU4_9HYPH</name>
<keyword evidence="4 7" id="KW-0812">Transmembrane</keyword>
<keyword evidence="3" id="KW-1003">Cell membrane</keyword>
<dbReference type="GO" id="GO:0055085">
    <property type="term" value="P:transmembrane transport"/>
    <property type="evidence" value="ECO:0007669"/>
    <property type="project" value="InterPro"/>
</dbReference>
<dbReference type="OrthoDB" id="9805855at2"/>
<comment type="similarity">
    <text evidence="7">Belongs to the binding-protein-dependent transport system permease family.</text>
</comment>
<comment type="subcellular location">
    <subcellularLocation>
        <location evidence="1 7">Cell membrane</location>
        <topology evidence="1 7">Multi-pass membrane protein</topology>
    </subcellularLocation>
</comment>
<dbReference type="InterPro" id="IPR035906">
    <property type="entry name" value="MetI-like_sf"/>
</dbReference>
<evidence type="ECO:0000313" key="9">
    <source>
        <dbReference type="Proteomes" id="UP000248021"/>
    </source>
</evidence>
<dbReference type="SUPFAM" id="SSF161098">
    <property type="entry name" value="MetI-like"/>
    <property type="match status" value="1"/>
</dbReference>
<dbReference type="Pfam" id="PF00528">
    <property type="entry name" value="BPD_transp_1"/>
    <property type="match status" value="1"/>
</dbReference>
<evidence type="ECO:0000256" key="4">
    <source>
        <dbReference type="ARBA" id="ARBA00022692"/>
    </source>
</evidence>
<feature type="transmembrane region" description="Helical" evidence="7">
    <location>
        <begin position="9"/>
        <end position="30"/>
    </location>
</feature>
<keyword evidence="2 7" id="KW-0813">Transport</keyword>
<comment type="caution">
    <text evidence="8">The sequence shown here is derived from an EMBL/GenBank/DDBJ whole genome shotgun (WGS) entry which is preliminary data.</text>
</comment>
<dbReference type="PANTHER" id="PTHR43163:SF6">
    <property type="entry name" value="DIPEPTIDE TRANSPORT SYSTEM PERMEASE PROTEIN DPPB-RELATED"/>
    <property type="match status" value="1"/>
</dbReference>
<gene>
    <name evidence="8" type="ORF">C7450_102539</name>
</gene>
<dbReference type="AlphaFoldDB" id="A0A2V3UFU4"/>
<dbReference type="PANTHER" id="PTHR43163">
    <property type="entry name" value="DIPEPTIDE TRANSPORT SYSTEM PERMEASE PROTEIN DPPB-RELATED"/>
    <property type="match status" value="1"/>
</dbReference>
<evidence type="ECO:0000256" key="5">
    <source>
        <dbReference type="ARBA" id="ARBA00022989"/>
    </source>
</evidence>
<dbReference type="GO" id="GO:0005886">
    <property type="term" value="C:plasma membrane"/>
    <property type="evidence" value="ECO:0007669"/>
    <property type="project" value="UniProtKB-SubCell"/>
</dbReference>
<dbReference type="Pfam" id="PF19300">
    <property type="entry name" value="BPD_transp_1_N"/>
    <property type="match status" value="1"/>
</dbReference>
<sequence length="314" mass="33979">MLIYVSRRLLGAVPVLIMVSLLAFALIHIIPGDAAQVIAGPDATADQIASIRATLGLDRPILEQFLVWLGNLARFDLGMSFMLGRSVAQAIVERLPVTLLLTLYSMVLTVPLGILAGLIAAYKHNRWADTAIMTVALLGVSLPTFWLSIAGILLFSVHLNWLPSGGYVPPTEDLLACIRSLTLPALALAAFQIGLLARMTRATTLEILRQDYVRTARAKGVSENKVLGRHAFANVLVPVVTVIGIIVNVALSGAVVIEEIFSLPGLGRLVVQGILRRDYPVIQGSLLVVAMLMVFINLMVDLLYAYLDPRVEND</sequence>
<accession>A0A2V3UFU4</accession>
<keyword evidence="9" id="KW-1185">Reference proteome</keyword>
<dbReference type="RefSeq" id="WP_110373742.1">
    <property type="nucleotide sequence ID" value="NZ_CAKNFM010000002.1"/>
</dbReference>
<evidence type="ECO:0000256" key="1">
    <source>
        <dbReference type="ARBA" id="ARBA00004651"/>
    </source>
</evidence>
<feature type="transmembrane region" description="Helical" evidence="7">
    <location>
        <begin position="178"/>
        <end position="197"/>
    </location>
</feature>
<evidence type="ECO:0000256" key="3">
    <source>
        <dbReference type="ARBA" id="ARBA00022475"/>
    </source>
</evidence>
<evidence type="ECO:0000256" key="2">
    <source>
        <dbReference type="ARBA" id="ARBA00022448"/>
    </source>
</evidence>
<dbReference type="PROSITE" id="PS50928">
    <property type="entry name" value="ABC_TM1"/>
    <property type="match status" value="1"/>
</dbReference>
<feature type="transmembrane region" description="Helical" evidence="7">
    <location>
        <begin position="235"/>
        <end position="257"/>
    </location>
</feature>
<feature type="transmembrane region" description="Helical" evidence="7">
    <location>
        <begin position="286"/>
        <end position="307"/>
    </location>
</feature>
<reference evidence="8 9" key="1">
    <citation type="submission" date="2018-05" db="EMBL/GenBank/DDBJ databases">
        <title>Genomic Encyclopedia of Type Strains, Phase IV (KMG-IV): sequencing the most valuable type-strain genomes for metagenomic binning, comparative biology and taxonomic classification.</title>
        <authorList>
            <person name="Goeker M."/>
        </authorList>
    </citation>
    <scope>NUCLEOTIDE SEQUENCE [LARGE SCALE GENOMIC DNA]</scope>
    <source>
        <strain evidence="8 9">DSM 6462</strain>
    </source>
</reference>
<organism evidence="8 9">
    <name type="scientific">Chelatococcus asaccharovorans</name>
    <dbReference type="NCBI Taxonomy" id="28210"/>
    <lineage>
        <taxon>Bacteria</taxon>
        <taxon>Pseudomonadati</taxon>
        <taxon>Pseudomonadota</taxon>
        <taxon>Alphaproteobacteria</taxon>
        <taxon>Hyphomicrobiales</taxon>
        <taxon>Chelatococcaceae</taxon>
        <taxon>Chelatococcus</taxon>
    </lineage>
</organism>
<dbReference type="CDD" id="cd06261">
    <property type="entry name" value="TM_PBP2"/>
    <property type="match status" value="1"/>
</dbReference>
<evidence type="ECO:0000256" key="6">
    <source>
        <dbReference type="ARBA" id="ARBA00023136"/>
    </source>
</evidence>
<dbReference type="Proteomes" id="UP000248021">
    <property type="component" value="Unassembled WGS sequence"/>
</dbReference>
<feature type="transmembrane region" description="Helical" evidence="7">
    <location>
        <begin position="103"/>
        <end position="122"/>
    </location>
</feature>
<dbReference type="Gene3D" id="1.10.3720.10">
    <property type="entry name" value="MetI-like"/>
    <property type="match status" value="1"/>
</dbReference>
<proteinExistence type="inferred from homology"/>
<protein>
    <submittedName>
        <fullName evidence="8">Peptide/nickel transport system permease protein</fullName>
    </submittedName>
</protein>
<evidence type="ECO:0000313" key="8">
    <source>
        <dbReference type="EMBL" id="PXW63621.1"/>
    </source>
</evidence>
<feature type="transmembrane region" description="Helical" evidence="7">
    <location>
        <begin position="134"/>
        <end position="158"/>
    </location>
</feature>
<keyword evidence="6 7" id="KW-0472">Membrane</keyword>
<keyword evidence="5 7" id="KW-1133">Transmembrane helix</keyword>
<dbReference type="InterPro" id="IPR000515">
    <property type="entry name" value="MetI-like"/>
</dbReference>
<dbReference type="InterPro" id="IPR045621">
    <property type="entry name" value="BPD_transp_1_N"/>
</dbReference>